<dbReference type="EMBL" id="JBHLXD010000015">
    <property type="protein sequence ID" value="MFC0208829.1"/>
    <property type="molecule type" value="Genomic_DNA"/>
</dbReference>
<dbReference type="InterPro" id="IPR036388">
    <property type="entry name" value="WH-like_DNA-bd_sf"/>
</dbReference>
<sequence length="173" mass="19087">MREERQTVGPVVAAAHLAAGAMPALSEIEFAMTLMHHSFQRWMVRCMAAAGQPGLQPIAVHLLHAVAHRGREKTLAELCMMFNIEDTHVVTYAIKKLAALDLVKSSRRGKEKTVKATPKGIEACRRYHEVREALLVDSMRRLNLDEEALSGIAATMRTISGQYDQAARSAAIL</sequence>
<keyword evidence="2" id="KW-0238">DNA-binding</keyword>
<dbReference type="GO" id="GO:0003677">
    <property type="term" value="F:DNA binding"/>
    <property type="evidence" value="ECO:0007669"/>
    <property type="project" value="UniProtKB-KW"/>
</dbReference>
<evidence type="ECO:0000313" key="2">
    <source>
        <dbReference type="EMBL" id="MFC0208829.1"/>
    </source>
</evidence>
<gene>
    <name evidence="2" type="ORF">ACFFJ2_10520</name>
</gene>
<comment type="caution">
    <text evidence="2">The sequence shown here is derived from an EMBL/GenBank/DDBJ whole genome shotgun (WGS) entry which is preliminary data.</text>
</comment>
<reference evidence="2 3" key="1">
    <citation type="submission" date="2024-09" db="EMBL/GenBank/DDBJ databases">
        <authorList>
            <person name="Sun Q."/>
            <person name="Mori K."/>
        </authorList>
    </citation>
    <scope>NUCLEOTIDE SEQUENCE [LARGE SCALE GENOMIC DNA]</scope>
    <source>
        <strain evidence="2 3">CCM 8543</strain>
    </source>
</reference>
<proteinExistence type="predicted"/>
<dbReference type="RefSeq" id="WP_261518419.1">
    <property type="nucleotide sequence ID" value="NZ_JAODNW010000001.1"/>
</dbReference>
<name>A0ABV6D850_9HYPH</name>
<accession>A0ABV6D850</accession>
<dbReference type="InterPro" id="IPR014601">
    <property type="entry name" value="Trans_reg_MarR_HTH"/>
</dbReference>
<dbReference type="Pfam" id="PF13463">
    <property type="entry name" value="HTH_27"/>
    <property type="match status" value="1"/>
</dbReference>
<keyword evidence="3" id="KW-1185">Reference proteome</keyword>
<dbReference type="PIRSF" id="PIRSF036158">
    <property type="entry name" value="UCP036158_MarR"/>
    <property type="match status" value="1"/>
</dbReference>
<organism evidence="2 3">
    <name type="scientific">Chelativorans intermedius</name>
    <dbReference type="NCBI Taxonomy" id="515947"/>
    <lineage>
        <taxon>Bacteria</taxon>
        <taxon>Pseudomonadati</taxon>
        <taxon>Pseudomonadota</taxon>
        <taxon>Alphaproteobacteria</taxon>
        <taxon>Hyphomicrobiales</taxon>
        <taxon>Phyllobacteriaceae</taxon>
        <taxon>Chelativorans</taxon>
    </lineage>
</organism>
<dbReference type="InterPro" id="IPR000835">
    <property type="entry name" value="HTH_MarR-typ"/>
</dbReference>
<dbReference type="Proteomes" id="UP001589755">
    <property type="component" value="Unassembled WGS sequence"/>
</dbReference>
<evidence type="ECO:0000313" key="3">
    <source>
        <dbReference type="Proteomes" id="UP001589755"/>
    </source>
</evidence>
<dbReference type="InterPro" id="IPR036390">
    <property type="entry name" value="WH_DNA-bd_sf"/>
</dbReference>
<feature type="domain" description="HTH marR-type" evidence="1">
    <location>
        <begin position="48"/>
        <end position="147"/>
    </location>
</feature>
<dbReference type="SUPFAM" id="SSF46785">
    <property type="entry name" value="Winged helix' DNA-binding domain"/>
    <property type="match status" value="1"/>
</dbReference>
<dbReference type="SMART" id="SM00347">
    <property type="entry name" value="HTH_MARR"/>
    <property type="match status" value="1"/>
</dbReference>
<dbReference type="Gene3D" id="1.10.10.10">
    <property type="entry name" value="Winged helix-like DNA-binding domain superfamily/Winged helix DNA-binding domain"/>
    <property type="match status" value="1"/>
</dbReference>
<protein>
    <submittedName>
        <fullName evidence="2">Winged helix DNA-binding protein</fullName>
    </submittedName>
</protein>
<evidence type="ECO:0000259" key="1">
    <source>
        <dbReference type="SMART" id="SM00347"/>
    </source>
</evidence>